<dbReference type="Proteomes" id="UP000479000">
    <property type="component" value="Unassembled WGS sequence"/>
</dbReference>
<name>A0A6H5HQS8_9HEMI</name>
<evidence type="ECO:0000313" key="2">
    <source>
        <dbReference type="Proteomes" id="UP000479000"/>
    </source>
</evidence>
<accession>A0A6H5HQS8</accession>
<protein>
    <submittedName>
        <fullName evidence="1">Uncharacterized protein</fullName>
    </submittedName>
</protein>
<dbReference type="AlphaFoldDB" id="A0A6H5HQS8"/>
<proteinExistence type="predicted"/>
<sequence>VKHCAARHSAGLFCGIQAARRNRSCGSQPIGDATATSEPGHRWLKPPAELDLIVERFEVALRAELFI</sequence>
<organism evidence="1 2">
    <name type="scientific">Nesidiocoris tenuis</name>
    <dbReference type="NCBI Taxonomy" id="355587"/>
    <lineage>
        <taxon>Eukaryota</taxon>
        <taxon>Metazoa</taxon>
        <taxon>Ecdysozoa</taxon>
        <taxon>Arthropoda</taxon>
        <taxon>Hexapoda</taxon>
        <taxon>Insecta</taxon>
        <taxon>Pterygota</taxon>
        <taxon>Neoptera</taxon>
        <taxon>Paraneoptera</taxon>
        <taxon>Hemiptera</taxon>
        <taxon>Heteroptera</taxon>
        <taxon>Panheteroptera</taxon>
        <taxon>Cimicomorpha</taxon>
        <taxon>Miridae</taxon>
        <taxon>Dicyphina</taxon>
        <taxon>Nesidiocoris</taxon>
    </lineage>
</organism>
<evidence type="ECO:0000313" key="1">
    <source>
        <dbReference type="EMBL" id="CAB0019953.1"/>
    </source>
</evidence>
<reference evidence="1 2" key="1">
    <citation type="submission" date="2020-02" db="EMBL/GenBank/DDBJ databases">
        <authorList>
            <person name="Ferguson B K."/>
        </authorList>
    </citation>
    <scope>NUCLEOTIDE SEQUENCE [LARGE SCALE GENOMIC DNA]</scope>
</reference>
<dbReference type="EMBL" id="CADCXU010034717">
    <property type="protein sequence ID" value="CAB0019953.1"/>
    <property type="molecule type" value="Genomic_DNA"/>
</dbReference>
<keyword evidence="2" id="KW-1185">Reference proteome</keyword>
<gene>
    <name evidence="1" type="ORF">NTEN_LOCUS23580</name>
</gene>
<feature type="non-terminal residue" evidence="1">
    <location>
        <position position="1"/>
    </location>
</feature>